<sequence length="1789" mass="200233">MSIKLINYDLINRRPQISVSSGAIRSEIREGTTIEQLMRRQGLLKEGEQPTFYVAPYSKYINVDDLTNHAPKGTVLLATSSAQLYFGTPEVKAAIKMLMPLETQIPGYARGLFAKGQSQSLDRQLKVLVVDHETGQNNYDIPEIAIRNIAADGASIIDRSVGERMKLIEDVGLSQVRGYSLDPQIGSYYIKGTLTPLNLQKYFATHGVDVDVDLVLTTSMLKGLGGGKLPPEIGIHQVEPADLFITRTERFRQTTAKLGSVQDLYALGLAKDVSIPVQTAIQDLQQKQMDLISLAEDYVRTFKISQQEEVKKGNPEVELPGNIAFIDTILESKNWGLLELPSVRANLQEYVDGQIKNINEGAISSMRGEFRPIVVCGELKHNQIAGSGLTTGDKHVALRFPVLNRGQVQAVEVNNNISIFLNPELEGIIPDAIYVGRQTLAEIEQDDPQTYQQIIEEFGSIAAAQTSWRTNLEAMKADFDGDQIALFAERDYPNFYQEVVDNLTPEKLMHFVSKDKKQLIQSEDLPGMVVERLKDYVGIINSELSKINKLYASLDFIIASTDGELSAADRRSAEKLKTETLQLIYSSFQKYRADAKSVVEPDVSLQLEIPPELQTTFEQFTPLFSVDFIKEQTDNPHAQANYLHIVRKPIAQLLGAYHAETLAAKPINAKKGIVFPSALIEDMEKVKSMKLTAIREGKADPALLVNYLENYASVRERLSKIIDLSQPLTSNQPTIDPDTNLPLIFIEKIEVTPNHPYNPAQIDNYLRDYQTIVLRKCIEIVDRENQRAVDFVKSGVKPSEGTVYAVTNKLPELDAGIQLLKRFIVEENHQNRLPPSSSMTLNALIGQLRSVPVEPEMKAMVANFRDDYQNLQSRIALEKKALDDFKFGKPIVLNIYTTNGSKIVVGDCNVSEINTFRQLEGKGAIESSNGLVTFYPANSSTSLGIDYQYTLGSLAKTSATTEGKQPVDDFEFEVLYNRIDELKAESREVLADFRDQIEQRGWDKREVFAAIAQMVGEKAISQDFLLSALPQTLNEFIFKQGAGQIIMDTQYPDYLTKPTKYFVMAGSDGTKQLKAQTEVDGKQQWIEAGQLTGYGIQLLDKTSFKGTIEPNYNTVTFKSPMLEGNQRSVLVGKLTKEGKHLIDSDDVREIRIIRTQTPNYRLLVPSEQIDIKVSDIAPEITAILGDGQSAELTLERLKIFDNKFSATVAIADVTYYLSGVNSSPIYEKKNRDTVIEPVRTERFEAISVDLVRDLEPNSTIEVYSGETRIGEITQTAEQKFWGNRINELADTDEISIKVQSVITKQVGYKISIDEDTLHNSNVWADVEPARTYQRVTKDEVQSPNLTARELKSSEFKSDRLGDALRDRVKVVLEEASRNLRRQADCNSFPQSFSVKVMVPVVDESGLREMEQLQLVIPDNKIVAVEKRLKEKDVNYTKMERGIPASYEESRRSYTVLRLDPAGLESSVKSMISKQLGKPVTQADYQAKLASIPITRYRCPVELHSLKQWIERYPQATDTPVLDLNKSRPVSYSLKPIAGEVLTRFNGKGVEIGSSVMFEFINSRQRDTTVYHLGLPISAELPSEDGKSTRYFAVVESAVLQTYLNDRAVSHVLVRDGIERSNPILNSYSANKDWTKLQSRAQTDIMMGFVANKYIGIPLEARSRTSMYRDNWGTNANATTYNLADVVMVSGNRTGKDTSNELLAQHFRTQYVPQIDIATKAKAKFLVGADTGIDKMTRDYLVEAGYDLYLNSAGIYEASPAQEQAEQSIPASVPTQTENQELEAEIEIAI</sequence>
<accession>K9UQS5</accession>
<proteinExistence type="predicted"/>
<dbReference type="KEGG" id="cmp:Cha6605_6332"/>
<keyword evidence="2" id="KW-1185">Reference proteome</keyword>
<dbReference type="EMBL" id="CP003601">
    <property type="protein sequence ID" value="AFY97155.1"/>
    <property type="molecule type" value="Genomic_DNA"/>
</dbReference>
<organism evidence="1 2">
    <name type="scientific">Chamaesiphon minutus (strain ATCC 27169 / PCC 6605)</name>
    <dbReference type="NCBI Taxonomy" id="1173020"/>
    <lineage>
        <taxon>Bacteria</taxon>
        <taxon>Bacillati</taxon>
        <taxon>Cyanobacteriota</taxon>
        <taxon>Cyanophyceae</taxon>
        <taxon>Gomontiellales</taxon>
        <taxon>Chamaesiphonaceae</taxon>
        <taxon>Chamaesiphon</taxon>
    </lineage>
</organism>
<dbReference type="OrthoDB" id="498999at2"/>
<gene>
    <name evidence="1" type="ORF">Cha6605_6332</name>
</gene>
<protein>
    <submittedName>
        <fullName evidence="1">Uncharacterized protein</fullName>
    </submittedName>
</protein>
<evidence type="ECO:0000313" key="1">
    <source>
        <dbReference type="EMBL" id="AFY97155.1"/>
    </source>
</evidence>
<geneLocation type="plasmid" evidence="1 2">
    <name>pCHA6605.01</name>
</geneLocation>
<name>K9UQS5_CHAP6</name>
<dbReference type="HOGENOM" id="CLU_238380_0_0_3"/>
<dbReference type="RefSeq" id="WP_015329039.1">
    <property type="nucleotide sequence ID" value="NC_020053.1"/>
</dbReference>
<keyword evidence="1" id="KW-0614">Plasmid</keyword>
<evidence type="ECO:0000313" key="2">
    <source>
        <dbReference type="Proteomes" id="UP000010366"/>
    </source>
</evidence>
<dbReference type="Proteomes" id="UP000010366">
    <property type="component" value="Plasmid pCHA6605.01"/>
</dbReference>
<reference evidence="1 2" key="1">
    <citation type="submission" date="2012-05" db="EMBL/GenBank/DDBJ databases">
        <title>Noncontiguous Finished plasmid 1 of genome of Chamaesiphon sp. PCC 6605.</title>
        <authorList>
            <consortium name="US DOE Joint Genome Institute"/>
            <person name="Gugger M."/>
            <person name="Coursin T."/>
            <person name="Rippka R."/>
            <person name="Tandeau De Marsac N."/>
            <person name="Huntemann M."/>
            <person name="Wei C.-L."/>
            <person name="Han J."/>
            <person name="Detter J.C."/>
            <person name="Han C."/>
            <person name="Tapia R."/>
            <person name="Chen A."/>
            <person name="Kyrpides N."/>
            <person name="Mavromatis K."/>
            <person name="Markowitz V."/>
            <person name="Szeto E."/>
            <person name="Ivanova N."/>
            <person name="Pagani I."/>
            <person name="Pati A."/>
            <person name="Goodwin L."/>
            <person name="Nordberg H.P."/>
            <person name="Cantor M.N."/>
            <person name="Hua S.X."/>
            <person name="Woyke T."/>
            <person name="Kerfeld C.A."/>
        </authorList>
    </citation>
    <scope>NUCLEOTIDE SEQUENCE [LARGE SCALE GENOMIC DNA]</scope>
    <source>
        <strain evidence="2">ATCC 27169 / PCC 6605</strain>
        <plasmid evidence="2">Plasmid pCHA6605.01</plasmid>
    </source>
</reference>
<dbReference type="eggNOG" id="COG0328">
    <property type="taxonomic scope" value="Bacteria"/>
</dbReference>